<evidence type="ECO:0000313" key="4">
    <source>
        <dbReference type="EMBL" id="CAD1847849.1"/>
    </source>
</evidence>
<dbReference type="InterPro" id="IPR036396">
    <property type="entry name" value="Cyt_P450_sf"/>
</dbReference>
<keyword evidence="2" id="KW-0408">Iron</keyword>
<dbReference type="GO" id="GO:0016709">
    <property type="term" value="F:oxidoreductase activity, acting on paired donors, with incorporation or reduction of molecular oxygen, NAD(P)H as one donor, and incorporation of one atom of oxygen"/>
    <property type="evidence" value="ECO:0007669"/>
    <property type="project" value="TreeGrafter"/>
</dbReference>
<dbReference type="Gene3D" id="1.10.630.10">
    <property type="entry name" value="Cytochrome P450"/>
    <property type="match status" value="1"/>
</dbReference>
<dbReference type="AlphaFoldDB" id="A0A6V7QXJ2"/>
<evidence type="ECO:0000256" key="1">
    <source>
        <dbReference type="ARBA" id="ARBA00022723"/>
    </source>
</evidence>
<dbReference type="PANTHER" id="PTHR24286:SF10">
    <property type="entry name" value="ABSCISIC ACID 8'-HYDROXYLASE 1"/>
    <property type="match status" value="1"/>
</dbReference>
<proteinExistence type="predicted"/>
<dbReference type="GO" id="GO:0005506">
    <property type="term" value="F:iron ion binding"/>
    <property type="evidence" value="ECO:0007669"/>
    <property type="project" value="InterPro"/>
</dbReference>
<organism evidence="4">
    <name type="scientific">Ananas comosus var. bracteatus</name>
    <name type="common">red pineapple</name>
    <dbReference type="NCBI Taxonomy" id="296719"/>
    <lineage>
        <taxon>Eukaryota</taxon>
        <taxon>Viridiplantae</taxon>
        <taxon>Streptophyta</taxon>
        <taxon>Embryophyta</taxon>
        <taxon>Tracheophyta</taxon>
        <taxon>Spermatophyta</taxon>
        <taxon>Magnoliopsida</taxon>
        <taxon>Liliopsida</taxon>
        <taxon>Poales</taxon>
        <taxon>Bromeliaceae</taxon>
        <taxon>Bromelioideae</taxon>
        <taxon>Ananas</taxon>
    </lineage>
</organism>
<dbReference type="InterPro" id="IPR001128">
    <property type="entry name" value="Cyt_P450"/>
</dbReference>
<dbReference type="EMBL" id="CAJEUB010000061">
    <property type="protein sequence ID" value="CAD1847849.1"/>
    <property type="molecule type" value="Genomic_DNA"/>
</dbReference>
<accession>A0A6V7QXJ2</accession>
<sequence length="324" mass="35246">MSLPLLPLASLLLLLGLIVCILRKALSSSTAVAAAAAAAANNDKKLPLPPGSMGWPYIGETFHLYTSRNPNIFFALKQKRYGSIFKTHILGCPCVMVSSPEAARFVLVTHAHLFKPTYPASKERMLGPQAIFFQQGRYHALLRRLVLRAVMPDAIRDSVAAIEAVATRTLASWEGGRIVNTFQEMKTYAFNVALLSIFGKEEICYIEEMKRCYYALEKGYNSMPVNLPGRGGGGGRDAGIGAAEHLEGSCDLLASFMETNEALTDAQIVDNIVGVIFAARDTTASVLTWIVKFLAENPTVLNAVTEEQEDIMKSRGEAKEGKSA</sequence>
<feature type="chain" id="PRO_5028316152" description="Abscisic acid 8'-hydroxylase 1" evidence="3">
    <location>
        <begin position="28"/>
        <end position="324"/>
    </location>
</feature>
<evidence type="ECO:0008006" key="5">
    <source>
        <dbReference type="Google" id="ProtNLM"/>
    </source>
</evidence>
<dbReference type="Pfam" id="PF00067">
    <property type="entry name" value="p450"/>
    <property type="match status" value="2"/>
</dbReference>
<keyword evidence="1" id="KW-0479">Metal-binding</keyword>
<protein>
    <recommendedName>
        <fullName evidence="5">Abscisic acid 8'-hydroxylase 1</fullName>
    </recommendedName>
</protein>
<name>A0A6V7QXJ2_ANACO</name>
<keyword evidence="3" id="KW-0732">Signal</keyword>
<dbReference type="PANTHER" id="PTHR24286">
    <property type="entry name" value="CYTOCHROME P450 26"/>
    <property type="match status" value="1"/>
</dbReference>
<evidence type="ECO:0000256" key="2">
    <source>
        <dbReference type="ARBA" id="ARBA00023004"/>
    </source>
</evidence>
<dbReference type="GO" id="GO:0009687">
    <property type="term" value="P:abscisic acid metabolic process"/>
    <property type="evidence" value="ECO:0007669"/>
    <property type="project" value="TreeGrafter"/>
</dbReference>
<dbReference type="SUPFAM" id="SSF48264">
    <property type="entry name" value="Cytochrome P450"/>
    <property type="match status" value="1"/>
</dbReference>
<gene>
    <name evidence="4" type="ORF">CB5_LOCUS31060</name>
</gene>
<dbReference type="GO" id="GO:0020037">
    <property type="term" value="F:heme binding"/>
    <property type="evidence" value="ECO:0007669"/>
    <property type="project" value="InterPro"/>
</dbReference>
<reference evidence="4" key="1">
    <citation type="submission" date="2020-07" db="EMBL/GenBank/DDBJ databases">
        <authorList>
            <person name="Lin J."/>
        </authorList>
    </citation>
    <scope>NUCLEOTIDE SEQUENCE</scope>
</reference>
<feature type="signal peptide" evidence="3">
    <location>
        <begin position="1"/>
        <end position="27"/>
    </location>
</feature>
<evidence type="ECO:0000256" key="3">
    <source>
        <dbReference type="SAM" id="SignalP"/>
    </source>
</evidence>
<dbReference type="GO" id="GO:0016125">
    <property type="term" value="P:sterol metabolic process"/>
    <property type="evidence" value="ECO:0007669"/>
    <property type="project" value="TreeGrafter"/>
</dbReference>